<evidence type="ECO:0000313" key="2">
    <source>
        <dbReference type="EMBL" id="RGD75171.1"/>
    </source>
</evidence>
<protein>
    <recommendedName>
        <fullName evidence="4">Stage III sporulation protein AD</fullName>
    </recommendedName>
</protein>
<dbReference type="EMBL" id="QUSM01000002">
    <property type="protein sequence ID" value="RGD75171.1"/>
    <property type="molecule type" value="Genomic_DNA"/>
</dbReference>
<name>A0A3E3E0T4_9FIRM</name>
<evidence type="ECO:0008006" key="4">
    <source>
        <dbReference type="Google" id="ProtNLM"/>
    </source>
</evidence>
<evidence type="ECO:0000313" key="3">
    <source>
        <dbReference type="Proteomes" id="UP000261212"/>
    </source>
</evidence>
<proteinExistence type="predicted"/>
<dbReference type="InterPro" id="IPR025664">
    <property type="entry name" value="Spore_III_AC/AD"/>
</dbReference>
<feature type="transmembrane region" description="Helical" evidence="1">
    <location>
        <begin position="71"/>
        <end position="89"/>
    </location>
</feature>
<dbReference type="GeneID" id="98000536"/>
<dbReference type="Proteomes" id="UP000261212">
    <property type="component" value="Unassembled WGS sequence"/>
</dbReference>
<sequence length="127" mass="14150">MDIVKIAMIGILGSVISLFFIKDNKEYALFISIIAGIIILGFAIKYLYAVIDVVNTYSVKANVDMLNIKAIFKIIAIAYIGQFSSELCLDSGNKTLSTKIGFFTKIMILYFSLPLIISLFSYIEEVI</sequence>
<keyword evidence="1" id="KW-1133">Transmembrane helix</keyword>
<evidence type="ECO:0000256" key="1">
    <source>
        <dbReference type="SAM" id="Phobius"/>
    </source>
</evidence>
<keyword evidence="1" id="KW-0472">Membrane</keyword>
<gene>
    <name evidence="2" type="ORF">DW687_02275</name>
</gene>
<organism evidence="2 3">
    <name type="scientific">Anaerofustis stercorihominis</name>
    <dbReference type="NCBI Taxonomy" id="214853"/>
    <lineage>
        <taxon>Bacteria</taxon>
        <taxon>Bacillati</taxon>
        <taxon>Bacillota</taxon>
        <taxon>Clostridia</taxon>
        <taxon>Eubacteriales</taxon>
        <taxon>Eubacteriaceae</taxon>
        <taxon>Anaerofustis</taxon>
    </lineage>
</organism>
<feature type="transmembrane region" description="Helical" evidence="1">
    <location>
        <begin position="6"/>
        <end position="21"/>
    </location>
</feature>
<dbReference type="AlphaFoldDB" id="A0A3E3E0T4"/>
<accession>A0A3E3E0T4</accession>
<dbReference type="RefSeq" id="WP_007050221.1">
    <property type="nucleotide sequence ID" value="NZ_CABKNJ010000001.1"/>
</dbReference>
<feature type="transmembrane region" description="Helical" evidence="1">
    <location>
        <begin position="101"/>
        <end position="123"/>
    </location>
</feature>
<keyword evidence="1" id="KW-0812">Transmembrane</keyword>
<dbReference type="Pfam" id="PF06686">
    <property type="entry name" value="SpoIIIAC"/>
    <property type="match status" value="2"/>
</dbReference>
<reference evidence="2 3" key="1">
    <citation type="submission" date="2018-08" db="EMBL/GenBank/DDBJ databases">
        <title>A genome reference for cultivated species of the human gut microbiota.</title>
        <authorList>
            <person name="Zou Y."/>
            <person name="Xue W."/>
            <person name="Luo G."/>
        </authorList>
    </citation>
    <scope>NUCLEOTIDE SEQUENCE [LARGE SCALE GENOMIC DNA]</scope>
    <source>
        <strain evidence="2 3">AM25-6</strain>
    </source>
</reference>
<comment type="caution">
    <text evidence="2">The sequence shown here is derived from an EMBL/GenBank/DDBJ whole genome shotgun (WGS) entry which is preliminary data.</text>
</comment>
<feature type="transmembrane region" description="Helical" evidence="1">
    <location>
        <begin position="28"/>
        <end position="51"/>
    </location>
</feature>